<feature type="transmembrane region" description="Helical" evidence="9">
    <location>
        <begin position="177"/>
        <end position="194"/>
    </location>
</feature>
<dbReference type="GO" id="GO:0005886">
    <property type="term" value="C:plasma membrane"/>
    <property type="evidence" value="ECO:0007669"/>
    <property type="project" value="UniProtKB-SubCell"/>
</dbReference>
<dbReference type="STRING" id="180163.SAMN02745174_00928"/>
<dbReference type="SUPFAM" id="SSF53649">
    <property type="entry name" value="Alkaline phosphatase-like"/>
    <property type="match status" value="1"/>
</dbReference>
<protein>
    <submittedName>
        <fullName evidence="11">Phosphoglycerol transferase MdoB</fullName>
    </submittedName>
</protein>
<evidence type="ECO:0000313" key="12">
    <source>
        <dbReference type="Proteomes" id="UP000191153"/>
    </source>
</evidence>
<keyword evidence="5 9" id="KW-0472">Membrane</keyword>
<evidence type="ECO:0000256" key="3">
    <source>
        <dbReference type="ARBA" id="ARBA00022692"/>
    </source>
</evidence>
<dbReference type="Gene3D" id="3.40.720.10">
    <property type="entry name" value="Alkaline Phosphatase, subunit A"/>
    <property type="match status" value="1"/>
</dbReference>
<feature type="transmembrane region" description="Helical" evidence="9">
    <location>
        <begin position="79"/>
        <end position="101"/>
    </location>
</feature>
<dbReference type="AlphaFoldDB" id="A0A1T4LQN6"/>
<feature type="active site" evidence="6">
    <location>
        <position position="335"/>
    </location>
</feature>
<evidence type="ECO:0000256" key="2">
    <source>
        <dbReference type="ARBA" id="ARBA00022475"/>
    </source>
</evidence>
<dbReference type="PANTHER" id="PTHR47371">
    <property type="entry name" value="LIPOTEICHOIC ACID SYNTHASE"/>
    <property type="match status" value="1"/>
</dbReference>
<evidence type="ECO:0000256" key="6">
    <source>
        <dbReference type="PIRSR" id="PIRSR005091-1"/>
    </source>
</evidence>
<evidence type="ECO:0000256" key="5">
    <source>
        <dbReference type="ARBA" id="ARBA00023136"/>
    </source>
</evidence>
<dbReference type="GO" id="GO:0046872">
    <property type="term" value="F:metal ion binding"/>
    <property type="evidence" value="ECO:0007669"/>
    <property type="project" value="UniProtKB-KW"/>
</dbReference>
<evidence type="ECO:0000313" key="11">
    <source>
        <dbReference type="EMBL" id="SJZ57042.1"/>
    </source>
</evidence>
<name>A0A1T4LQN6_9FUSO</name>
<dbReference type="Pfam" id="PF00884">
    <property type="entry name" value="Sulfatase"/>
    <property type="match status" value="1"/>
</dbReference>
<feature type="binding site" evidence="8">
    <location>
        <position position="507"/>
    </location>
    <ligand>
        <name>Mn(2+)</name>
        <dbReference type="ChEBI" id="CHEBI:29035"/>
    </ligand>
</feature>
<dbReference type="Gene3D" id="3.30.1120.80">
    <property type="match status" value="1"/>
</dbReference>
<dbReference type="PANTHER" id="PTHR47371:SF3">
    <property type="entry name" value="PHOSPHOGLYCEROL TRANSFERASE I"/>
    <property type="match status" value="1"/>
</dbReference>
<keyword evidence="12" id="KW-1185">Reference proteome</keyword>
<evidence type="ECO:0000256" key="9">
    <source>
        <dbReference type="SAM" id="Phobius"/>
    </source>
</evidence>
<feature type="transmembrane region" description="Helical" evidence="9">
    <location>
        <begin position="137"/>
        <end position="156"/>
    </location>
</feature>
<dbReference type="GO" id="GO:0016740">
    <property type="term" value="F:transferase activity"/>
    <property type="evidence" value="ECO:0007669"/>
    <property type="project" value="UniProtKB-KW"/>
</dbReference>
<accession>A0A1T4LQN6</accession>
<dbReference type="CDD" id="cd16015">
    <property type="entry name" value="LTA_synthase"/>
    <property type="match status" value="1"/>
</dbReference>
<dbReference type="InterPro" id="IPR012160">
    <property type="entry name" value="LtaS-like"/>
</dbReference>
<dbReference type="InterPro" id="IPR050448">
    <property type="entry name" value="OpgB/LTA_synthase_biosynth"/>
</dbReference>
<evidence type="ECO:0000256" key="4">
    <source>
        <dbReference type="ARBA" id="ARBA00022989"/>
    </source>
</evidence>
<keyword evidence="4 9" id="KW-1133">Transmembrane helix</keyword>
<evidence type="ECO:0000256" key="1">
    <source>
        <dbReference type="ARBA" id="ARBA00004651"/>
    </source>
</evidence>
<evidence type="ECO:0000259" key="10">
    <source>
        <dbReference type="Pfam" id="PF00884"/>
    </source>
</evidence>
<keyword evidence="3 9" id="KW-0812">Transmembrane</keyword>
<feature type="transmembrane region" description="Helical" evidence="9">
    <location>
        <begin position="7"/>
        <end position="27"/>
    </location>
</feature>
<feature type="binding site" evidence="7">
    <location>
        <position position="450"/>
    </location>
    <ligand>
        <name>substrate</name>
    </ligand>
</feature>
<feature type="binding site" evidence="8">
    <location>
        <position position="293"/>
    </location>
    <ligand>
        <name>Mn(2+)</name>
        <dbReference type="ChEBI" id="CHEBI:29035"/>
    </ligand>
</feature>
<dbReference type="RefSeq" id="WP_143311306.1">
    <property type="nucleotide sequence ID" value="NZ_FUWX01000007.1"/>
</dbReference>
<keyword evidence="7" id="KW-0464">Manganese</keyword>
<gene>
    <name evidence="11" type="ORF">SAMN02745174_00928</name>
</gene>
<keyword evidence="2" id="KW-1003">Cell membrane</keyword>
<dbReference type="PIRSF" id="PIRSF005091">
    <property type="entry name" value="Mmb_sulf_HI1246"/>
    <property type="match status" value="1"/>
</dbReference>
<feature type="domain" description="Sulfatase N-terminal" evidence="10">
    <location>
        <begin position="286"/>
        <end position="558"/>
    </location>
</feature>
<dbReference type="Proteomes" id="UP000191153">
    <property type="component" value="Unassembled WGS sequence"/>
</dbReference>
<keyword evidence="7" id="KW-0479">Metal-binding</keyword>
<feature type="transmembrane region" description="Helical" evidence="9">
    <location>
        <begin position="47"/>
        <end position="67"/>
    </location>
</feature>
<dbReference type="EMBL" id="FUWX01000007">
    <property type="protein sequence ID" value="SJZ57042.1"/>
    <property type="molecule type" value="Genomic_DNA"/>
</dbReference>
<evidence type="ECO:0000256" key="7">
    <source>
        <dbReference type="PIRSR" id="PIRSR005091-2"/>
    </source>
</evidence>
<sequence>MVKVMLKIYFTMMVLLSFLRLMFYRGIDIGSMDIPRDVIFKSFRIGLIFDNSITCYLLVGTMVFYGIYRSVGKIILSGLFRWLVYIYLFLTSGIIFLIGAMDIPYFKEFNFHMSASILDYWDHMEEITSTAFHMDGIPGYMVLGIGLWAIFMVISVRTIRSRGEEEFSGRDLILEPVKYLILITLCVFGARGGFSQGTLNWGRGIFSQYNYANQMSMNPTFTLGKSLDLYRKEHERGKAHFHYSLSSEEIKNNIREYIGDSTDKFISNKNYVLRDVDTGKPVKKMNVVMVLMESFMGANVGALHVPGQPDLTPNYDKLTKEGVFFRNAYSSGNRSNRGIVSTLTGFPSSYGKSIIKKTNGIKPFISLPSILKERGYSTAFIYGGDIEFDNMKGFLKLNGVDTIIGKDDFPESERTITWGVNDENMFKRAEKYADEAKEPFFMEMFTISNHAPFDIDPKYNYYSEKDGKYYERWNAFRYADHALGEFINSVKDKPWAKNTMFIFVADHGQNLGGNAEIDYRKFMNPILIYTPGGQLKAESVDRLGSQMDLLPTVMGILGGKYTSAAWGKDLLNSDNKNQFAYVVDGDLFGIIDKDNIYIDGTNFKGRIRNKYTNEIIDNKELMKEYHKKARTYLELNISQENSGNFGREL</sequence>
<feature type="binding site" evidence="8">
    <location>
        <position position="506"/>
    </location>
    <ligand>
        <name>Mn(2+)</name>
        <dbReference type="ChEBI" id="CHEBI:29035"/>
    </ligand>
</feature>
<organism evidence="11 12">
    <name type="scientific">Cetobacterium ceti</name>
    <dbReference type="NCBI Taxonomy" id="180163"/>
    <lineage>
        <taxon>Bacteria</taxon>
        <taxon>Fusobacteriati</taxon>
        <taxon>Fusobacteriota</taxon>
        <taxon>Fusobacteriia</taxon>
        <taxon>Fusobacteriales</taxon>
        <taxon>Fusobacteriaceae</taxon>
        <taxon>Cetobacterium</taxon>
    </lineage>
</organism>
<dbReference type="InterPro" id="IPR000917">
    <property type="entry name" value="Sulfatase_N"/>
</dbReference>
<keyword evidence="11" id="KW-0808">Transferase</keyword>
<evidence type="ECO:0000256" key="8">
    <source>
        <dbReference type="PIRSR" id="PIRSR005091-3"/>
    </source>
</evidence>
<dbReference type="OrthoDB" id="5901192at2"/>
<reference evidence="11 12" key="1">
    <citation type="submission" date="2017-02" db="EMBL/GenBank/DDBJ databases">
        <authorList>
            <person name="Peterson S.W."/>
        </authorList>
    </citation>
    <scope>NUCLEOTIDE SEQUENCE [LARGE SCALE GENOMIC DNA]</scope>
    <source>
        <strain evidence="11 12">ATCC 700028</strain>
    </source>
</reference>
<proteinExistence type="predicted"/>
<comment type="subcellular location">
    <subcellularLocation>
        <location evidence="1">Cell membrane</location>
        <topology evidence="1">Multi-pass membrane protein</topology>
    </subcellularLocation>
</comment>
<dbReference type="InterPro" id="IPR017850">
    <property type="entry name" value="Alkaline_phosphatase_core_sf"/>
</dbReference>